<evidence type="ECO:0000313" key="2">
    <source>
        <dbReference type="Proteomes" id="UP000472268"/>
    </source>
</evidence>
<evidence type="ECO:0000313" key="1">
    <source>
        <dbReference type="Ensembl" id="ENSSSUP00005031579.1"/>
    </source>
</evidence>
<dbReference type="Proteomes" id="UP000472268">
    <property type="component" value="Chromosome 10"/>
</dbReference>
<sequence length="90" mass="9013">MSRKEGGCSLHLSGVCVTFCFNAGELTFLFSLTPSGLCLPGRVGGGDSGAPGPGEPLGHCQVPGASRWGPVGAAGGSGREDLFFIPGRCC</sequence>
<accession>A0A673V3Y0</accession>
<proteinExistence type="predicted"/>
<reference evidence="1" key="2">
    <citation type="submission" date="2025-08" db="UniProtKB">
        <authorList>
            <consortium name="Ensembl"/>
        </authorList>
    </citation>
    <scope>IDENTIFICATION</scope>
</reference>
<reference evidence="1" key="3">
    <citation type="submission" date="2025-09" db="UniProtKB">
        <authorList>
            <consortium name="Ensembl"/>
        </authorList>
    </citation>
    <scope>IDENTIFICATION</scope>
</reference>
<keyword evidence="2" id="KW-1185">Reference proteome</keyword>
<dbReference type="Ensembl" id="ENSSSUT00005036026.1">
    <property type="protein sequence ID" value="ENSSSUP00005031579.1"/>
    <property type="gene ID" value="ENSSSUG00005020372.1"/>
</dbReference>
<name>A0A673V3Y0_SURSU</name>
<reference evidence="1 2" key="1">
    <citation type="submission" date="2019-05" db="EMBL/GenBank/DDBJ databases">
        <title>A Chromosome-scale Meerkat (S. suricatta) Genome Assembly.</title>
        <authorList>
            <person name="Dudchenko O."/>
            <person name="Lieberman Aiden E."/>
            <person name="Tung J."/>
            <person name="Barreiro L.B."/>
            <person name="Clutton-Brock T.H."/>
        </authorList>
    </citation>
    <scope>NUCLEOTIDE SEQUENCE [LARGE SCALE GENOMIC DNA]</scope>
</reference>
<protein>
    <submittedName>
        <fullName evidence="1">Uncharacterized protein</fullName>
    </submittedName>
</protein>
<organism evidence="1 2">
    <name type="scientific">Suricata suricatta</name>
    <name type="common">Meerkat</name>
    <dbReference type="NCBI Taxonomy" id="37032"/>
    <lineage>
        <taxon>Eukaryota</taxon>
        <taxon>Metazoa</taxon>
        <taxon>Chordata</taxon>
        <taxon>Craniata</taxon>
        <taxon>Vertebrata</taxon>
        <taxon>Euteleostomi</taxon>
        <taxon>Mammalia</taxon>
        <taxon>Eutheria</taxon>
        <taxon>Laurasiatheria</taxon>
        <taxon>Carnivora</taxon>
        <taxon>Feliformia</taxon>
        <taxon>Herpestidae</taxon>
        <taxon>Suricata</taxon>
    </lineage>
</organism>
<dbReference type="AlphaFoldDB" id="A0A673V3Y0"/>